<dbReference type="InterPro" id="IPR000515">
    <property type="entry name" value="MetI-like"/>
</dbReference>
<evidence type="ECO:0000256" key="4">
    <source>
        <dbReference type="ARBA" id="ARBA00022692"/>
    </source>
</evidence>
<dbReference type="Pfam" id="PF00528">
    <property type="entry name" value="BPD_transp_1"/>
    <property type="match status" value="1"/>
</dbReference>
<keyword evidence="3" id="KW-1003">Cell membrane</keyword>
<comment type="subcellular location">
    <subcellularLocation>
        <location evidence="1 7">Cell membrane</location>
        <topology evidence="1 7">Multi-pass membrane protein</topology>
    </subcellularLocation>
</comment>
<dbReference type="InterPro" id="IPR035906">
    <property type="entry name" value="MetI-like_sf"/>
</dbReference>
<comment type="similarity">
    <text evidence="7">Belongs to the binding-protein-dependent transport system permease family.</text>
</comment>
<keyword evidence="6 7" id="KW-0472">Membrane</keyword>
<dbReference type="PROSITE" id="PS50928">
    <property type="entry name" value="ABC_TM1"/>
    <property type="match status" value="1"/>
</dbReference>
<feature type="transmembrane region" description="Helical" evidence="7">
    <location>
        <begin position="113"/>
        <end position="134"/>
    </location>
</feature>
<keyword evidence="5 7" id="KW-1133">Transmembrane helix</keyword>
<dbReference type="GO" id="GO:0055085">
    <property type="term" value="P:transmembrane transport"/>
    <property type="evidence" value="ECO:0007669"/>
    <property type="project" value="InterPro"/>
</dbReference>
<evidence type="ECO:0000313" key="10">
    <source>
        <dbReference type="Proteomes" id="UP000283745"/>
    </source>
</evidence>
<keyword evidence="2 7" id="KW-0813">Transport</keyword>
<reference evidence="9 10" key="1">
    <citation type="submission" date="2018-08" db="EMBL/GenBank/DDBJ databases">
        <title>A genome reference for cultivated species of the human gut microbiota.</title>
        <authorList>
            <person name="Zou Y."/>
            <person name="Xue W."/>
            <person name="Luo G."/>
        </authorList>
    </citation>
    <scope>NUCLEOTIDE SEQUENCE [LARGE SCALE GENOMIC DNA]</scope>
    <source>
        <strain evidence="9 10">AM28-23</strain>
    </source>
</reference>
<evidence type="ECO:0000313" key="9">
    <source>
        <dbReference type="EMBL" id="RHE37133.1"/>
    </source>
</evidence>
<evidence type="ECO:0000256" key="5">
    <source>
        <dbReference type="ARBA" id="ARBA00022989"/>
    </source>
</evidence>
<dbReference type="InterPro" id="IPR051393">
    <property type="entry name" value="ABC_transporter_permease"/>
</dbReference>
<evidence type="ECO:0000256" key="3">
    <source>
        <dbReference type="ARBA" id="ARBA00022475"/>
    </source>
</evidence>
<comment type="caution">
    <text evidence="9">The sequence shown here is derived from an EMBL/GenBank/DDBJ whole genome shotgun (WGS) entry which is preliminary data.</text>
</comment>
<feature type="transmembrane region" description="Helical" evidence="7">
    <location>
        <begin position="269"/>
        <end position="291"/>
    </location>
</feature>
<evidence type="ECO:0000259" key="8">
    <source>
        <dbReference type="PROSITE" id="PS50928"/>
    </source>
</evidence>
<protein>
    <submittedName>
        <fullName evidence="9">Sugar ABC transporter permease</fullName>
    </submittedName>
</protein>
<dbReference type="AlphaFoldDB" id="A0A414J101"/>
<dbReference type="RefSeq" id="WP_072522865.1">
    <property type="nucleotide sequence ID" value="NZ_CABJFK010000016.1"/>
</dbReference>
<dbReference type="PANTHER" id="PTHR30193:SF37">
    <property type="entry name" value="INNER MEMBRANE ABC TRANSPORTER PERMEASE PROTEIN YCJO"/>
    <property type="match status" value="1"/>
</dbReference>
<evidence type="ECO:0000256" key="2">
    <source>
        <dbReference type="ARBA" id="ARBA00022448"/>
    </source>
</evidence>
<dbReference type="Gene3D" id="1.10.3720.10">
    <property type="entry name" value="MetI-like"/>
    <property type="match status" value="1"/>
</dbReference>
<proteinExistence type="inferred from homology"/>
<evidence type="ECO:0000256" key="6">
    <source>
        <dbReference type="ARBA" id="ARBA00023136"/>
    </source>
</evidence>
<accession>A0A414J101</accession>
<gene>
    <name evidence="9" type="ORF">DW740_15910</name>
</gene>
<feature type="transmembrane region" description="Helical" evidence="7">
    <location>
        <begin position="80"/>
        <end position="101"/>
    </location>
</feature>
<sequence length="298" mass="32816">MTGKKTGLKVAKKNNRAGFLFLLPLIVIFIGLLGYSFYFLISNSFRDVTITFRRSEFVGLANYQTIFKDKSFWKSLLNTFILSTANIFCGLTFGFIIAIILNFKIKGKRFFHALFFIPSMLPIALMATVFGSMLEYKNGIVNQILRGVGLGALAQRWLADPKLAMGAVCSVSIFMIGIPIMYYTADLTTISRSILEAATIDGAGMKDQLLLIIFPVLKNTHKTIILSMLLGGFREMERVYLMTDGGPGGCTEIIGTYIYRATRSAGSNIGLVCAAAIIVLIVAFIISFIQLKLTSKNG</sequence>
<name>A0A414J101_9FIRM</name>
<evidence type="ECO:0000256" key="7">
    <source>
        <dbReference type="RuleBase" id="RU363032"/>
    </source>
</evidence>
<dbReference type="CDD" id="cd06261">
    <property type="entry name" value="TM_PBP2"/>
    <property type="match status" value="1"/>
</dbReference>
<feature type="transmembrane region" description="Helical" evidence="7">
    <location>
        <begin position="163"/>
        <end position="185"/>
    </location>
</feature>
<evidence type="ECO:0000256" key="1">
    <source>
        <dbReference type="ARBA" id="ARBA00004651"/>
    </source>
</evidence>
<keyword evidence="4 7" id="KW-0812">Transmembrane</keyword>
<dbReference type="GO" id="GO:0005886">
    <property type="term" value="C:plasma membrane"/>
    <property type="evidence" value="ECO:0007669"/>
    <property type="project" value="UniProtKB-SubCell"/>
</dbReference>
<feature type="transmembrane region" description="Helical" evidence="7">
    <location>
        <begin position="20"/>
        <end position="41"/>
    </location>
</feature>
<dbReference type="PANTHER" id="PTHR30193">
    <property type="entry name" value="ABC TRANSPORTER PERMEASE PROTEIN"/>
    <property type="match status" value="1"/>
</dbReference>
<feature type="domain" description="ABC transmembrane type-1" evidence="8">
    <location>
        <begin position="76"/>
        <end position="290"/>
    </location>
</feature>
<dbReference type="SUPFAM" id="SSF161098">
    <property type="entry name" value="MetI-like"/>
    <property type="match status" value="1"/>
</dbReference>
<dbReference type="EMBL" id="QSKF01000016">
    <property type="protein sequence ID" value="RHE37133.1"/>
    <property type="molecule type" value="Genomic_DNA"/>
</dbReference>
<organism evidence="9 10">
    <name type="scientific">Blautia obeum</name>
    <dbReference type="NCBI Taxonomy" id="40520"/>
    <lineage>
        <taxon>Bacteria</taxon>
        <taxon>Bacillati</taxon>
        <taxon>Bacillota</taxon>
        <taxon>Clostridia</taxon>
        <taxon>Lachnospirales</taxon>
        <taxon>Lachnospiraceae</taxon>
        <taxon>Blautia</taxon>
    </lineage>
</organism>
<dbReference type="Proteomes" id="UP000283745">
    <property type="component" value="Unassembled WGS sequence"/>
</dbReference>